<reference evidence="1 2" key="1">
    <citation type="journal article" date="2025" name="Int. J. Syst. Evol. Microbiol.">
        <title>Desulfovibrio falkowii sp. nov., Porphyromonas miyakawae sp. nov., Mediterraneibacter flintii sp. nov. and Owariibacterium komagatae gen. nov., sp. nov., isolated from human faeces.</title>
        <authorList>
            <person name="Hamaguchi T."/>
            <person name="Ohara M."/>
            <person name="Hisatomi A."/>
            <person name="Sekiguchi K."/>
            <person name="Takeda J.I."/>
            <person name="Ueyama J."/>
            <person name="Ito M."/>
            <person name="Nishiwaki H."/>
            <person name="Ogi T."/>
            <person name="Hirayama M."/>
            <person name="Ohkuma M."/>
            <person name="Sakamoto M."/>
            <person name="Ohno K."/>
        </authorList>
    </citation>
    <scope>NUCLEOTIDE SEQUENCE [LARGE SCALE GENOMIC DNA]</scope>
    <source>
        <strain evidence="1 2">13CB8C</strain>
    </source>
</reference>
<sequence>MVHIGIAGDKEHIQTVPAEGVHFFHAHRDKKRLPMQAVRAGDGSGPGIPCGRPGRGKCRTGAFSCHWAA</sequence>
<dbReference type="Proteomes" id="UP001628192">
    <property type="component" value="Unassembled WGS sequence"/>
</dbReference>
<evidence type="ECO:0000313" key="1">
    <source>
        <dbReference type="EMBL" id="GAB1252578.1"/>
    </source>
</evidence>
<keyword evidence="2" id="KW-1185">Reference proteome</keyword>
<protein>
    <submittedName>
        <fullName evidence="1">Uncharacterized protein</fullName>
    </submittedName>
</protein>
<gene>
    <name evidence="1" type="ORF">Defa_00650</name>
</gene>
<accession>A0ABQ0E4E2</accession>
<evidence type="ECO:0000313" key="2">
    <source>
        <dbReference type="Proteomes" id="UP001628192"/>
    </source>
</evidence>
<name>A0ABQ0E4E2_9BACT</name>
<proteinExistence type="predicted"/>
<organism evidence="1 2">
    <name type="scientific">Desulfovibrio falkowii</name>
    <dbReference type="NCBI Taxonomy" id="3136602"/>
    <lineage>
        <taxon>Bacteria</taxon>
        <taxon>Pseudomonadati</taxon>
        <taxon>Thermodesulfobacteriota</taxon>
        <taxon>Desulfovibrionia</taxon>
        <taxon>Desulfovibrionales</taxon>
        <taxon>Desulfovibrionaceae</taxon>
        <taxon>Desulfovibrio</taxon>
    </lineage>
</organism>
<dbReference type="EMBL" id="BAAFSG010000001">
    <property type="protein sequence ID" value="GAB1252578.1"/>
    <property type="molecule type" value="Genomic_DNA"/>
</dbReference>
<comment type="caution">
    <text evidence="1">The sequence shown here is derived from an EMBL/GenBank/DDBJ whole genome shotgun (WGS) entry which is preliminary data.</text>
</comment>